<dbReference type="PANTHER" id="PTHR40267">
    <property type="entry name" value="BLR3294 PROTEIN"/>
    <property type="match status" value="1"/>
</dbReference>
<feature type="non-terminal residue" evidence="1">
    <location>
        <position position="103"/>
    </location>
</feature>
<dbReference type="PANTHER" id="PTHR40267:SF1">
    <property type="entry name" value="BLR3294 PROTEIN"/>
    <property type="match status" value="1"/>
</dbReference>
<gene>
    <name evidence="1" type="ORF">LCGC14_2297740</name>
</gene>
<proteinExistence type="predicted"/>
<evidence type="ECO:0008006" key="2">
    <source>
        <dbReference type="Google" id="ProtNLM"/>
    </source>
</evidence>
<dbReference type="InterPro" id="IPR053714">
    <property type="entry name" value="Iso_Racemase_Enz_sf"/>
</dbReference>
<dbReference type="EMBL" id="LAZR01032328">
    <property type="protein sequence ID" value="KKL51211.1"/>
    <property type="molecule type" value="Genomic_DNA"/>
</dbReference>
<comment type="caution">
    <text evidence="1">The sequence shown here is derived from an EMBL/GenBank/DDBJ whole genome shotgun (WGS) entry which is preliminary data.</text>
</comment>
<reference evidence="1" key="1">
    <citation type="journal article" date="2015" name="Nature">
        <title>Complex archaea that bridge the gap between prokaryotes and eukaryotes.</title>
        <authorList>
            <person name="Spang A."/>
            <person name="Saw J.H."/>
            <person name="Jorgensen S.L."/>
            <person name="Zaremba-Niedzwiedzka K."/>
            <person name="Martijn J."/>
            <person name="Lind A.E."/>
            <person name="van Eijk R."/>
            <person name="Schleper C."/>
            <person name="Guy L."/>
            <person name="Ettema T.J."/>
        </authorList>
    </citation>
    <scope>NUCLEOTIDE SEQUENCE</scope>
</reference>
<accession>A0A0F9DBZ5</accession>
<name>A0A0F9DBZ5_9ZZZZ</name>
<protein>
    <recommendedName>
        <fullName evidence="2">Asp/Glu/hydantoin racemase</fullName>
    </recommendedName>
</protein>
<evidence type="ECO:0000313" key="1">
    <source>
        <dbReference type="EMBL" id="KKL51211.1"/>
    </source>
</evidence>
<sequence length="103" mass="11001">MSERLRLGVLTPSSNTVMEPLIGEILAGLPEVTAHFSRFRVTEISMARAALDQFDPAPQLAAAELLVDARVDAITWGGTSGGWVGIDGDRALQDRLGALTDRP</sequence>
<organism evidence="1">
    <name type="scientific">marine sediment metagenome</name>
    <dbReference type="NCBI Taxonomy" id="412755"/>
    <lineage>
        <taxon>unclassified sequences</taxon>
        <taxon>metagenomes</taxon>
        <taxon>ecological metagenomes</taxon>
    </lineage>
</organism>
<dbReference type="AlphaFoldDB" id="A0A0F9DBZ5"/>
<dbReference type="InterPro" id="IPR026286">
    <property type="entry name" value="MaiA/AMDase"/>
</dbReference>
<dbReference type="Gene3D" id="3.40.50.12500">
    <property type="match status" value="1"/>
</dbReference>